<dbReference type="EMBL" id="GBXM01078075">
    <property type="protein sequence ID" value="JAH30502.1"/>
    <property type="molecule type" value="Transcribed_RNA"/>
</dbReference>
<dbReference type="AlphaFoldDB" id="A0A0E9RNV3"/>
<sequence>MYCKLVVTFSAISKWTERSHC</sequence>
<proteinExistence type="predicted"/>
<name>A0A0E9RNV3_ANGAN</name>
<reference evidence="1" key="1">
    <citation type="submission" date="2014-11" db="EMBL/GenBank/DDBJ databases">
        <authorList>
            <person name="Amaro Gonzalez C."/>
        </authorList>
    </citation>
    <scope>NUCLEOTIDE SEQUENCE</scope>
</reference>
<protein>
    <submittedName>
        <fullName evidence="1">Uncharacterized protein</fullName>
    </submittedName>
</protein>
<reference evidence="1" key="2">
    <citation type="journal article" date="2015" name="Fish Shellfish Immunol.">
        <title>Early steps in the European eel (Anguilla anguilla)-Vibrio vulnificus interaction in the gills: Role of the RtxA13 toxin.</title>
        <authorList>
            <person name="Callol A."/>
            <person name="Pajuelo D."/>
            <person name="Ebbesson L."/>
            <person name="Teles M."/>
            <person name="MacKenzie S."/>
            <person name="Amaro C."/>
        </authorList>
    </citation>
    <scope>NUCLEOTIDE SEQUENCE</scope>
</reference>
<organism evidence="1">
    <name type="scientific">Anguilla anguilla</name>
    <name type="common">European freshwater eel</name>
    <name type="synonym">Muraena anguilla</name>
    <dbReference type="NCBI Taxonomy" id="7936"/>
    <lineage>
        <taxon>Eukaryota</taxon>
        <taxon>Metazoa</taxon>
        <taxon>Chordata</taxon>
        <taxon>Craniata</taxon>
        <taxon>Vertebrata</taxon>
        <taxon>Euteleostomi</taxon>
        <taxon>Actinopterygii</taxon>
        <taxon>Neopterygii</taxon>
        <taxon>Teleostei</taxon>
        <taxon>Anguilliformes</taxon>
        <taxon>Anguillidae</taxon>
        <taxon>Anguilla</taxon>
    </lineage>
</organism>
<evidence type="ECO:0000313" key="1">
    <source>
        <dbReference type="EMBL" id="JAH30502.1"/>
    </source>
</evidence>
<accession>A0A0E9RNV3</accession>